<dbReference type="Gene3D" id="3.20.80.10">
    <property type="entry name" value="Regulatory factor, effector binding domain"/>
    <property type="match status" value="1"/>
</dbReference>
<dbReference type="EMBL" id="CAXHTA020000021">
    <property type="protein sequence ID" value="CAL5229882.1"/>
    <property type="molecule type" value="Genomic_DNA"/>
</dbReference>
<protein>
    <submittedName>
        <fullName evidence="3">G13296 protein</fullName>
    </submittedName>
</protein>
<dbReference type="PANTHER" id="PTHR11220:SF1">
    <property type="entry name" value="HEME-BINDING PROTEIN 2"/>
    <property type="match status" value="1"/>
</dbReference>
<dbReference type="Pfam" id="PF04832">
    <property type="entry name" value="SOUL"/>
    <property type="match status" value="1"/>
</dbReference>
<evidence type="ECO:0000256" key="1">
    <source>
        <dbReference type="ARBA" id="ARBA00009817"/>
    </source>
</evidence>
<organism evidence="3 4">
    <name type="scientific">Coccomyxa viridis</name>
    <dbReference type="NCBI Taxonomy" id="1274662"/>
    <lineage>
        <taxon>Eukaryota</taxon>
        <taxon>Viridiplantae</taxon>
        <taxon>Chlorophyta</taxon>
        <taxon>core chlorophytes</taxon>
        <taxon>Trebouxiophyceae</taxon>
        <taxon>Trebouxiophyceae incertae sedis</taxon>
        <taxon>Coccomyxaceae</taxon>
        <taxon>Coccomyxa</taxon>
    </lineage>
</organism>
<sequence>MAYEKLLAALLACCALGVSARLIEQVAVGTDSFAILEASDKEAIPFEGLSYLNAYFLGRNKDNDRTVPFWTKLYPDRQYASTNRTYQHAFYIPSKYQGKAPEPTSDKVRVVHVPGGRAYTREFSGFATEGKALEEALRLHDALLSDGIKDFEDRLFWLGVYDPPVKILDRKNEILFYGKHVDQSTDAGHGGPFGKLLSILST</sequence>
<dbReference type="InterPro" id="IPR011256">
    <property type="entry name" value="Reg_factor_effector_dom_sf"/>
</dbReference>
<dbReference type="Proteomes" id="UP001497392">
    <property type="component" value="Unassembled WGS sequence"/>
</dbReference>
<feature type="chain" id="PRO_5045477714" evidence="2">
    <location>
        <begin position="21"/>
        <end position="202"/>
    </location>
</feature>
<evidence type="ECO:0000256" key="2">
    <source>
        <dbReference type="SAM" id="SignalP"/>
    </source>
</evidence>
<keyword evidence="4" id="KW-1185">Reference proteome</keyword>
<comment type="caution">
    <text evidence="3">The sequence shown here is derived from an EMBL/GenBank/DDBJ whole genome shotgun (WGS) entry which is preliminary data.</text>
</comment>
<evidence type="ECO:0000313" key="3">
    <source>
        <dbReference type="EMBL" id="CAL5229882.1"/>
    </source>
</evidence>
<evidence type="ECO:0000313" key="4">
    <source>
        <dbReference type="Proteomes" id="UP001497392"/>
    </source>
</evidence>
<dbReference type="SUPFAM" id="SSF55136">
    <property type="entry name" value="Probable bacterial effector-binding domain"/>
    <property type="match status" value="1"/>
</dbReference>
<dbReference type="InterPro" id="IPR006917">
    <property type="entry name" value="SOUL_heme-bd"/>
</dbReference>
<dbReference type="PANTHER" id="PTHR11220">
    <property type="entry name" value="HEME-BINDING PROTEIN-RELATED"/>
    <property type="match status" value="1"/>
</dbReference>
<keyword evidence="2" id="KW-0732">Signal</keyword>
<gene>
    <name evidence="3" type="primary">g13296</name>
    <name evidence="3" type="ORF">VP750_LOCUS11788</name>
</gene>
<feature type="signal peptide" evidence="2">
    <location>
        <begin position="1"/>
        <end position="20"/>
    </location>
</feature>
<comment type="similarity">
    <text evidence="1">Belongs to the HEBP family.</text>
</comment>
<name>A0ABP1GDD9_9CHLO</name>
<accession>A0ABP1GDD9</accession>
<reference evidence="3 4" key="1">
    <citation type="submission" date="2024-06" db="EMBL/GenBank/DDBJ databases">
        <authorList>
            <person name="Kraege A."/>
            <person name="Thomma B."/>
        </authorList>
    </citation>
    <scope>NUCLEOTIDE SEQUENCE [LARGE SCALE GENOMIC DNA]</scope>
</reference>
<proteinExistence type="inferred from homology"/>